<dbReference type="GO" id="GO:0030245">
    <property type="term" value="P:cellulose catabolic process"/>
    <property type="evidence" value="ECO:0007669"/>
    <property type="project" value="UniProtKB-KW"/>
</dbReference>
<sequence>MSLRRLLLSLALLAPMAAQAESCSLQNWPLWKNYAERFVQKDGRLLGSSMDPNQSSSEGQAYGMFFALVGNDPLTFETLWHWTRDNMAGANIAQNLPGWLWGLTSTGTWSVLDSNSASDADLWIAYALLEADRLWHKPEYRSDAQRILNNLDKTLVRTIPGLGKMLLPGPVGYEHPDQLWRFNASYMPIPLLRRFSRESPSGAWKEIAESTAKMIADKNMNRFGFVPDWVGYRGTDVNKGMFVVDKFTSAQGSYDAIRTYLWAGMTSSADPLAKPILDSLDGMAQSVASTGVPPEKVQVITGVTEGIGPYGFSASLVPYLRAKGLPLLADQQQRIVDEAIAHYSNPADPAYNQHQYYHVMLSLFSLGWSEKRYQFNKDGTLKVSWEAPCASKP</sequence>
<dbReference type="OrthoDB" id="9766708at2"/>
<keyword evidence="7 9" id="KW-0119">Carbohydrate metabolism</keyword>
<dbReference type="PRINTS" id="PR00735">
    <property type="entry name" value="GLHYDRLASE8"/>
</dbReference>
<dbReference type="NCBIfam" id="NF008305">
    <property type="entry name" value="PRK11097.1"/>
    <property type="match status" value="1"/>
</dbReference>
<dbReference type="Proteomes" id="UP000031535">
    <property type="component" value="Unassembled WGS sequence"/>
</dbReference>
<dbReference type="InterPro" id="IPR002037">
    <property type="entry name" value="Glyco_hydro_8"/>
</dbReference>
<dbReference type="InterPro" id="IPR019834">
    <property type="entry name" value="Glyco_hydro_8_CS"/>
</dbReference>
<dbReference type="RefSeq" id="WP_040070682.1">
    <property type="nucleotide sequence ID" value="NZ_JXDG01000058.1"/>
</dbReference>
<comment type="caution">
    <text evidence="11">The sequence shown here is derived from an EMBL/GenBank/DDBJ whole genome shotgun (WGS) entry which is preliminary data.</text>
</comment>
<keyword evidence="4 9" id="KW-0378">Hydrolase</keyword>
<comment type="catalytic activity">
    <reaction evidence="1">
        <text>Endohydrolysis of (1-&gt;4)-beta-D-glucosidic linkages in cellulose, lichenin and cereal beta-D-glucans.</text>
        <dbReference type="EC" id="3.2.1.4"/>
    </reaction>
</comment>
<evidence type="ECO:0000256" key="3">
    <source>
        <dbReference type="ARBA" id="ARBA00022729"/>
    </source>
</evidence>
<evidence type="ECO:0000313" key="11">
    <source>
        <dbReference type="EMBL" id="KIH81805.1"/>
    </source>
</evidence>
<dbReference type="SUPFAM" id="SSF48208">
    <property type="entry name" value="Six-hairpin glycosidases"/>
    <property type="match status" value="1"/>
</dbReference>
<dbReference type="InterPro" id="IPR012341">
    <property type="entry name" value="6hp_glycosidase-like_sf"/>
</dbReference>
<proteinExistence type="inferred from homology"/>
<keyword evidence="3 10" id="KW-0732">Signal</keyword>
<evidence type="ECO:0000256" key="1">
    <source>
        <dbReference type="ARBA" id="ARBA00000966"/>
    </source>
</evidence>
<evidence type="ECO:0000256" key="10">
    <source>
        <dbReference type="SAM" id="SignalP"/>
    </source>
</evidence>
<evidence type="ECO:0000256" key="5">
    <source>
        <dbReference type="ARBA" id="ARBA00023001"/>
    </source>
</evidence>
<gene>
    <name evidence="11" type="ORF">UCMB321_4468</name>
</gene>
<evidence type="ECO:0000256" key="9">
    <source>
        <dbReference type="RuleBase" id="RU361167"/>
    </source>
</evidence>
<dbReference type="AlphaFoldDB" id="A0A0C2I4B1"/>
<accession>A0A0C2I4B1</accession>
<dbReference type="Pfam" id="PF01270">
    <property type="entry name" value="Glyco_hydro_8"/>
    <property type="match status" value="1"/>
</dbReference>
<keyword evidence="5" id="KW-0136">Cellulose degradation</keyword>
<dbReference type="GO" id="GO:0008810">
    <property type="term" value="F:cellulase activity"/>
    <property type="evidence" value="ECO:0007669"/>
    <property type="project" value="UniProtKB-EC"/>
</dbReference>
<keyword evidence="6 9" id="KW-0326">Glycosidase</keyword>
<feature type="chain" id="PRO_5002150192" description="Glucanase" evidence="10">
    <location>
        <begin position="21"/>
        <end position="393"/>
    </location>
</feature>
<dbReference type="EMBL" id="JXDG01000058">
    <property type="protein sequence ID" value="KIH81805.1"/>
    <property type="molecule type" value="Genomic_DNA"/>
</dbReference>
<dbReference type="InterPro" id="IPR008928">
    <property type="entry name" value="6-hairpin_glycosidase_sf"/>
</dbReference>
<dbReference type="Gene3D" id="1.50.10.10">
    <property type="match status" value="1"/>
</dbReference>
<evidence type="ECO:0000256" key="8">
    <source>
        <dbReference type="PROSITE-ProRule" id="PRU10058"/>
    </source>
</evidence>
<evidence type="ECO:0000256" key="4">
    <source>
        <dbReference type="ARBA" id="ARBA00022801"/>
    </source>
</evidence>
<evidence type="ECO:0000256" key="7">
    <source>
        <dbReference type="ARBA" id="ARBA00023326"/>
    </source>
</evidence>
<dbReference type="PROSITE" id="PS00812">
    <property type="entry name" value="GLYCOSYL_HYDROL_F8"/>
    <property type="match status" value="1"/>
</dbReference>
<dbReference type="STRING" id="226910.UCMB321_4468"/>
<dbReference type="PATRIC" id="fig|226910.6.peg.4460"/>
<keyword evidence="7 9" id="KW-0624">Polysaccharide degradation</keyword>
<reference evidence="11 12" key="1">
    <citation type="submission" date="2015-01" db="EMBL/GenBank/DDBJ databases">
        <title>Complete genome of Pseudomonas batumici UCM B-321 producer of the batumin antibiotic with strong antistaphilococcal and potential anticancer activity.</title>
        <authorList>
            <person name="Klochko V.V."/>
            <person name="Zelena L.B."/>
            <person name="Elena K.A."/>
            <person name="Reva O.N."/>
        </authorList>
    </citation>
    <scope>NUCLEOTIDE SEQUENCE [LARGE SCALE GENOMIC DNA]</scope>
    <source>
        <strain evidence="11 12">UCM B-321</strain>
    </source>
</reference>
<feature type="signal peptide" evidence="10">
    <location>
        <begin position="1"/>
        <end position="20"/>
    </location>
</feature>
<organism evidence="11 12">
    <name type="scientific">Pseudomonas batumici</name>
    <dbReference type="NCBI Taxonomy" id="226910"/>
    <lineage>
        <taxon>Bacteria</taxon>
        <taxon>Pseudomonadati</taxon>
        <taxon>Pseudomonadota</taxon>
        <taxon>Gammaproteobacteria</taxon>
        <taxon>Pseudomonadales</taxon>
        <taxon>Pseudomonadaceae</taxon>
        <taxon>Pseudomonas</taxon>
    </lineage>
</organism>
<feature type="active site" description="Nucleophile" evidence="8">
    <location>
        <position position="119"/>
    </location>
</feature>
<comment type="similarity">
    <text evidence="2 9">Belongs to the glycosyl hydrolase 8 (cellulase D) family.</text>
</comment>
<protein>
    <recommendedName>
        <fullName evidence="9">Glucanase</fullName>
        <ecNumber evidence="9">3.2.1.-</ecNumber>
    </recommendedName>
</protein>
<evidence type="ECO:0000256" key="6">
    <source>
        <dbReference type="ARBA" id="ARBA00023295"/>
    </source>
</evidence>
<dbReference type="EC" id="3.2.1.-" evidence="9"/>
<keyword evidence="12" id="KW-1185">Reference proteome</keyword>
<evidence type="ECO:0000256" key="2">
    <source>
        <dbReference type="ARBA" id="ARBA00009209"/>
    </source>
</evidence>
<evidence type="ECO:0000313" key="12">
    <source>
        <dbReference type="Proteomes" id="UP000031535"/>
    </source>
</evidence>
<name>A0A0C2I4B1_9PSED</name>